<dbReference type="PANTHER" id="PTHR44688">
    <property type="entry name" value="DNA-BINDING TRANSCRIPTIONAL ACTIVATOR DEVR_DOSR"/>
    <property type="match status" value="1"/>
</dbReference>
<dbReference type="RefSeq" id="WP_104757305.1">
    <property type="nucleotide sequence ID" value="NZ_JBHEEO010000027.1"/>
</dbReference>
<keyword evidence="3" id="KW-0804">Transcription</keyword>
<dbReference type="Pfam" id="PF00196">
    <property type="entry name" value="GerE"/>
    <property type="match status" value="1"/>
</dbReference>
<dbReference type="PROSITE" id="PS50043">
    <property type="entry name" value="HTH_LUXR_2"/>
    <property type="match status" value="1"/>
</dbReference>
<evidence type="ECO:0000313" key="5">
    <source>
        <dbReference type="EMBL" id="PQA71872.1"/>
    </source>
</evidence>
<evidence type="ECO:0000256" key="2">
    <source>
        <dbReference type="ARBA" id="ARBA00023125"/>
    </source>
</evidence>
<evidence type="ECO:0000259" key="4">
    <source>
        <dbReference type="PROSITE" id="PS50043"/>
    </source>
</evidence>
<evidence type="ECO:0000256" key="1">
    <source>
        <dbReference type="ARBA" id="ARBA00023015"/>
    </source>
</evidence>
<dbReference type="SUPFAM" id="SSF46894">
    <property type="entry name" value="C-terminal effector domain of the bipartite response regulators"/>
    <property type="match status" value="1"/>
</dbReference>
<keyword evidence="2" id="KW-0238">DNA-binding</keyword>
<name>A0A2S7IV48_9HYPH</name>
<proteinExistence type="predicted"/>
<evidence type="ECO:0000256" key="3">
    <source>
        <dbReference type="ARBA" id="ARBA00023163"/>
    </source>
</evidence>
<sequence length="262" mass="30010">MNWAQASARVIDALHQPHFPATLIEAIRNVVPFEHTVTFAYCGNRRPIALHSEFPVWKHKVMVEDYQEGPYLLDPFYLQSSQSGDPRLVRLRDMAPDRFYQGEYFRNYYVQTELAEEIGFMLNIEPNVGIVISAMRTSKPFSAHEFRKLGELVPFIGAVGRHNWADLPKQFTQTPQPPETDNLSKIIQHAFCDLGRQILTAREVEVTEYILKGYSAEATARALGISCGTVRIHRRNIYGKLHINSQGELFSRFINAMTEPNN</sequence>
<dbReference type="AlphaFoldDB" id="A0A2S7IV48"/>
<gene>
    <name evidence="5" type="ORF">C3731_19630</name>
</gene>
<reference evidence="5 6" key="1">
    <citation type="submission" date="2018-02" db="EMBL/GenBank/DDBJ databases">
        <title>Draft genome sequence of Ochrobactrum oryzae found in Brazil.</title>
        <authorList>
            <person name="Cerdeira L."/>
            <person name="Andrade F."/>
            <person name="Zacariotto T."/>
            <person name="Barbosa B."/>
            <person name="Santos S."/>
            <person name="Cassetari V."/>
            <person name="Lincopan N."/>
        </authorList>
    </citation>
    <scope>NUCLEOTIDE SEQUENCE [LARGE SCALE GENOMIC DNA]</scope>
    <source>
        <strain evidence="5 6">OA447</strain>
    </source>
</reference>
<evidence type="ECO:0000313" key="6">
    <source>
        <dbReference type="Proteomes" id="UP000238493"/>
    </source>
</evidence>
<dbReference type="InterPro" id="IPR016032">
    <property type="entry name" value="Sig_transdc_resp-reg_C-effctor"/>
</dbReference>
<dbReference type="SMART" id="SM00421">
    <property type="entry name" value="HTH_LUXR"/>
    <property type="match status" value="1"/>
</dbReference>
<dbReference type="Proteomes" id="UP000238493">
    <property type="component" value="Unassembled WGS sequence"/>
</dbReference>
<dbReference type="GO" id="GO:0003677">
    <property type="term" value="F:DNA binding"/>
    <property type="evidence" value="ECO:0007669"/>
    <property type="project" value="UniProtKB-KW"/>
</dbReference>
<dbReference type="OrthoDB" id="343383at2"/>
<keyword evidence="6" id="KW-1185">Reference proteome</keyword>
<dbReference type="InterPro" id="IPR036388">
    <property type="entry name" value="WH-like_DNA-bd_sf"/>
</dbReference>
<dbReference type="PRINTS" id="PR00038">
    <property type="entry name" value="HTHLUXR"/>
</dbReference>
<dbReference type="GO" id="GO:0006355">
    <property type="term" value="P:regulation of DNA-templated transcription"/>
    <property type="evidence" value="ECO:0007669"/>
    <property type="project" value="InterPro"/>
</dbReference>
<protein>
    <submittedName>
        <fullName evidence="5">Helix-turn-helix transcriptional regulator</fullName>
    </submittedName>
</protein>
<comment type="caution">
    <text evidence="5">The sequence shown here is derived from an EMBL/GenBank/DDBJ whole genome shotgun (WGS) entry which is preliminary data.</text>
</comment>
<dbReference type="CDD" id="cd06170">
    <property type="entry name" value="LuxR_C_like"/>
    <property type="match status" value="1"/>
</dbReference>
<accession>A0A2S7IV48</accession>
<dbReference type="InterPro" id="IPR000792">
    <property type="entry name" value="Tscrpt_reg_LuxR_C"/>
</dbReference>
<dbReference type="PANTHER" id="PTHR44688:SF16">
    <property type="entry name" value="DNA-BINDING TRANSCRIPTIONAL ACTIVATOR DEVR_DOSR"/>
    <property type="match status" value="1"/>
</dbReference>
<dbReference type="EMBL" id="PTRC01000042">
    <property type="protein sequence ID" value="PQA71872.1"/>
    <property type="molecule type" value="Genomic_DNA"/>
</dbReference>
<organism evidence="5 6">
    <name type="scientific">Brucella oryzae</name>
    <dbReference type="NCBI Taxonomy" id="335286"/>
    <lineage>
        <taxon>Bacteria</taxon>
        <taxon>Pseudomonadati</taxon>
        <taxon>Pseudomonadota</taxon>
        <taxon>Alphaproteobacteria</taxon>
        <taxon>Hyphomicrobiales</taxon>
        <taxon>Brucellaceae</taxon>
        <taxon>Brucella/Ochrobactrum group</taxon>
        <taxon>Brucella</taxon>
    </lineage>
</organism>
<feature type="domain" description="HTH luxR-type" evidence="4">
    <location>
        <begin position="195"/>
        <end position="257"/>
    </location>
</feature>
<dbReference type="Gene3D" id="1.10.10.10">
    <property type="entry name" value="Winged helix-like DNA-binding domain superfamily/Winged helix DNA-binding domain"/>
    <property type="match status" value="1"/>
</dbReference>
<keyword evidence="1" id="KW-0805">Transcription regulation</keyword>